<dbReference type="InterPro" id="IPR020084">
    <property type="entry name" value="NUDIX_hydrolase_CS"/>
</dbReference>
<keyword evidence="6" id="KW-1185">Reference proteome</keyword>
<dbReference type="PRINTS" id="PR00502">
    <property type="entry name" value="NUDIXFAMILY"/>
</dbReference>
<organism evidence="5 6">
    <name type="scientific">Ancylobacter dichloromethanicus</name>
    <dbReference type="NCBI Taxonomy" id="518825"/>
    <lineage>
        <taxon>Bacteria</taxon>
        <taxon>Pseudomonadati</taxon>
        <taxon>Pseudomonadota</taxon>
        <taxon>Alphaproteobacteria</taxon>
        <taxon>Hyphomicrobiales</taxon>
        <taxon>Xanthobacteraceae</taxon>
        <taxon>Ancylobacter</taxon>
    </lineage>
</organism>
<dbReference type="EMBL" id="BSFJ01000004">
    <property type="protein sequence ID" value="GLK70564.1"/>
    <property type="molecule type" value="Genomic_DNA"/>
</dbReference>
<protein>
    <recommendedName>
        <fullName evidence="4">Nudix hydrolase domain-containing protein</fullName>
    </recommendedName>
</protein>
<dbReference type="SUPFAM" id="SSF55811">
    <property type="entry name" value="Nudix"/>
    <property type="match status" value="1"/>
</dbReference>
<reference evidence="5" key="1">
    <citation type="journal article" date="2014" name="Int. J. Syst. Evol. Microbiol.">
        <title>Complete genome sequence of Corynebacterium casei LMG S-19264T (=DSM 44701T), isolated from a smear-ripened cheese.</title>
        <authorList>
            <consortium name="US DOE Joint Genome Institute (JGI-PGF)"/>
            <person name="Walter F."/>
            <person name="Albersmeier A."/>
            <person name="Kalinowski J."/>
            <person name="Ruckert C."/>
        </authorList>
    </citation>
    <scope>NUCLEOTIDE SEQUENCE</scope>
    <source>
        <strain evidence="5">VKM B-2484</strain>
    </source>
</reference>
<dbReference type="InterPro" id="IPR020476">
    <property type="entry name" value="Nudix_hydrolase"/>
</dbReference>
<evidence type="ECO:0000313" key="6">
    <source>
        <dbReference type="Proteomes" id="UP001143370"/>
    </source>
</evidence>
<dbReference type="Pfam" id="PF00293">
    <property type="entry name" value="NUDIX"/>
    <property type="match status" value="1"/>
</dbReference>
<evidence type="ECO:0000313" key="5">
    <source>
        <dbReference type="EMBL" id="GLK70564.1"/>
    </source>
</evidence>
<comment type="caution">
    <text evidence="5">The sequence shown here is derived from an EMBL/GenBank/DDBJ whole genome shotgun (WGS) entry which is preliminary data.</text>
</comment>
<name>A0A9W6J759_9HYPH</name>
<evidence type="ECO:0000256" key="1">
    <source>
        <dbReference type="ARBA" id="ARBA00001946"/>
    </source>
</evidence>
<dbReference type="GO" id="GO:0016787">
    <property type="term" value="F:hydrolase activity"/>
    <property type="evidence" value="ECO:0007669"/>
    <property type="project" value="UniProtKB-KW"/>
</dbReference>
<feature type="domain" description="Nudix hydrolase" evidence="4">
    <location>
        <begin position="22"/>
        <end position="156"/>
    </location>
</feature>
<dbReference type="PANTHER" id="PTHR43736">
    <property type="entry name" value="ADP-RIBOSE PYROPHOSPHATASE"/>
    <property type="match status" value="1"/>
</dbReference>
<dbReference type="PROSITE" id="PS51462">
    <property type="entry name" value="NUDIX"/>
    <property type="match status" value="1"/>
</dbReference>
<sequence length="163" mass="17497">MRAAGLLRPRAPWSACMPSSSTVRPTVAVLALVEREGSVLLVRRANPPDQGLWGFPGGRVEPGETHLEAALRELSEETGLLADAPRLLTVLDFIEHDDSGALAHHFAMIAVLCRWQSGEPVAADDALEARWFGRAELAALGRHASQKVEHLAELALAASPQAE</sequence>
<reference evidence="5" key="2">
    <citation type="submission" date="2023-01" db="EMBL/GenBank/DDBJ databases">
        <authorList>
            <person name="Sun Q."/>
            <person name="Evtushenko L."/>
        </authorList>
    </citation>
    <scope>NUCLEOTIDE SEQUENCE</scope>
    <source>
        <strain evidence="5">VKM B-2484</strain>
    </source>
</reference>
<dbReference type="InterPro" id="IPR000086">
    <property type="entry name" value="NUDIX_hydrolase_dom"/>
</dbReference>
<keyword evidence="2 3" id="KW-0378">Hydrolase</keyword>
<dbReference type="AlphaFoldDB" id="A0A9W6J759"/>
<accession>A0A9W6J759</accession>
<comment type="cofactor">
    <cofactor evidence="1">
        <name>Mg(2+)</name>
        <dbReference type="ChEBI" id="CHEBI:18420"/>
    </cofactor>
</comment>
<dbReference type="CDD" id="cd04673">
    <property type="entry name" value="NUDIX_ADPRase"/>
    <property type="match status" value="1"/>
</dbReference>
<comment type="similarity">
    <text evidence="3">Belongs to the Nudix hydrolase family.</text>
</comment>
<dbReference type="PROSITE" id="PS00893">
    <property type="entry name" value="NUDIX_BOX"/>
    <property type="match status" value="1"/>
</dbReference>
<evidence type="ECO:0000256" key="3">
    <source>
        <dbReference type="RuleBase" id="RU003476"/>
    </source>
</evidence>
<dbReference type="InterPro" id="IPR015797">
    <property type="entry name" value="NUDIX_hydrolase-like_dom_sf"/>
</dbReference>
<evidence type="ECO:0000259" key="4">
    <source>
        <dbReference type="PROSITE" id="PS51462"/>
    </source>
</evidence>
<evidence type="ECO:0000256" key="2">
    <source>
        <dbReference type="ARBA" id="ARBA00022801"/>
    </source>
</evidence>
<dbReference type="Gene3D" id="3.90.79.10">
    <property type="entry name" value="Nucleoside Triphosphate Pyrophosphohydrolase"/>
    <property type="match status" value="1"/>
</dbReference>
<gene>
    <name evidence="5" type="ORF">GCM10017643_06790</name>
</gene>
<proteinExistence type="inferred from homology"/>
<dbReference type="PANTHER" id="PTHR43736:SF1">
    <property type="entry name" value="DIHYDRONEOPTERIN TRIPHOSPHATE DIPHOSPHATASE"/>
    <property type="match status" value="1"/>
</dbReference>
<dbReference type="Proteomes" id="UP001143370">
    <property type="component" value="Unassembled WGS sequence"/>
</dbReference>